<evidence type="ECO:0000259" key="11">
    <source>
        <dbReference type="PROSITE" id="PS50901"/>
    </source>
</evidence>
<keyword evidence="6 9" id="KW-0067">ATP-binding</keyword>
<evidence type="ECO:0000256" key="7">
    <source>
        <dbReference type="ARBA" id="ARBA00022989"/>
    </source>
</evidence>
<keyword evidence="4" id="KW-0677">Repeat</keyword>
<dbReference type="GO" id="GO:0005886">
    <property type="term" value="C:plasma membrane"/>
    <property type="evidence" value="ECO:0007669"/>
    <property type="project" value="UniProtKB-SubCell"/>
</dbReference>
<comment type="subcellular location">
    <subcellularLocation>
        <location evidence="1">Cell membrane</location>
        <topology evidence="1">Multi-pass membrane protein</topology>
    </subcellularLocation>
</comment>
<dbReference type="EMBL" id="CP019688">
    <property type="protein sequence ID" value="AQQ14238.1"/>
    <property type="molecule type" value="Genomic_DNA"/>
</dbReference>
<dbReference type="Proteomes" id="UP000217209">
    <property type="component" value="Chromosome"/>
</dbReference>
<dbReference type="SUPFAM" id="SSF52540">
    <property type="entry name" value="P-loop containing nucleoside triphosphate hydrolases"/>
    <property type="match status" value="2"/>
</dbReference>
<feature type="binding site" evidence="9">
    <location>
        <begin position="857"/>
        <end position="864"/>
    </location>
    <ligand>
        <name>ATP</name>
        <dbReference type="ChEBI" id="CHEBI:30616"/>
    </ligand>
</feature>
<evidence type="ECO:0000256" key="4">
    <source>
        <dbReference type="ARBA" id="ARBA00022737"/>
    </source>
</evidence>
<dbReference type="NCBIfam" id="TIGR03925">
    <property type="entry name" value="T7SS_EccC_b"/>
    <property type="match status" value="1"/>
</dbReference>
<dbReference type="PANTHER" id="PTHR22683:SF1">
    <property type="entry name" value="TYPE VII SECRETION SYSTEM PROTEIN ESSC"/>
    <property type="match status" value="1"/>
</dbReference>
<feature type="domain" description="FtsK" evidence="11">
    <location>
        <begin position="839"/>
        <end position="1030"/>
    </location>
</feature>
<dbReference type="InterPro" id="IPR050206">
    <property type="entry name" value="FtsK/SpoIIIE/SftA"/>
</dbReference>
<dbReference type="InterPro" id="IPR003593">
    <property type="entry name" value="AAA+_ATPase"/>
</dbReference>
<keyword evidence="7 10" id="KW-1133">Transmembrane helix</keyword>
<dbReference type="OrthoDB" id="9807790at2"/>
<keyword evidence="3 10" id="KW-0812">Transmembrane</keyword>
<gene>
    <name evidence="12" type="primary">eccCb1</name>
    <name evidence="12" type="ORF">CGLAU_01235</name>
</gene>
<dbReference type="SMART" id="SM00382">
    <property type="entry name" value="AAA"/>
    <property type="match status" value="2"/>
</dbReference>
<evidence type="ECO:0000256" key="10">
    <source>
        <dbReference type="SAM" id="Phobius"/>
    </source>
</evidence>
<evidence type="ECO:0000256" key="8">
    <source>
        <dbReference type="ARBA" id="ARBA00023136"/>
    </source>
</evidence>
<evidence type="ECO:0000313" key="12">
    <source>
        <dbReference type="EMBL" id="AQQ14238.1"/>
    </source>
</evidence>
<evidence type="ECO:0000256" key="3">
    <source>
        <dbReference type="ARBA" id="ARBA00022692"/>
    </source>
</evidence>
<evidence type="ECO:0000256" key="6">
    <source>
        <dbReference type="ARBA" id="ARBA00022840"/>
    </source>
</evidence>
<proteinExistence type="predicted"/>
<dbReference type="NCBIfam" id="TIGR03924">
    <property type="entry name" value="T7SS_EccC_a"/>
    <property type="match status" value="1"/>
</dbReference>
<keyword evidence="5 9" id="KW-0547">Nucleotide-binding</keyword>
<dbReference type="InterPro" id="IPR027417">
    <property type="entry name" value="P-loop_NTPase"/>
</dbReference>
<dbReference type="PANTHER" id="PTHR22683">
    <property type="entry name" value="SPORULATION PROTEIN RELATED"/>
    <property type="match status" value="1"/>
</dbReference>
<dbReference type="Pfam" id="PF01580">
    <property type="entry name" value="FtsK_SpoIIIE"/>
    <property type="match status" value="2"/>
</dbReference>
<evidence type="ECO:0000256" key="9">
    <source>
        <dbReference type="PROSITE-ProRule" id="PRU00289"/>
    </source>
</evidence>
<name>A0A1Q2HTS0_9CORY</name>
<evidence type="ECO:0000313" key="13">
    <source>
        <dbReference type="Proteomes" id="UP000217209"/>
    </source>
</evidence>
<feature type="binding site" evidence="9">
    <location>
        <begin position="500"/>
        <end position="507"/>
    </location>
    <ligand>
        <name>ATP</name>
        <dbReference type="ChEBI" id="CHEBI:30616"/>
    </ligand>
</feature>
<evidence type="ECO:0000256" key="1">
    <source>
        <dbReference type="ARBA" id="ARBA00004651"/>
    </source>
</evidence>
<feature type="transmembrane region" description="Helical" evidence="10">
    <location>
        <begin position="62"/>
        <end position="83"/>
    </location>
</feature>
<dbReference type="Gene3D" id="3.40.50.300">
    <property type="entry name" value="P-loop containing nucleotide triphosphate hydrolases"/>
    <property type="match status" value="3"/>
</dbReference>
<reference evidence="12 13" key="1">
    <citation type="submission" date="2016-12" db="EMBL/GenBank/DDBJ databases">
        <authorList>
            <person name="Song W.-J."/>
            <person name="Kurnit D.M."/>
        </authorList>
    </citation>
    <scope>NUCLEOTIDE SEQUENCE [LARGE SCALE GENOMIC DNA]</scope>
    <source>
        <strain evidence="12 13">DSM 30827</strain>
    </source>
</reference>
<protein>
    <submittedName>
        <fullName evidence="12">ESX-1 secretion system protein EccCb1</fullName>
    </submittedName>
</protein>
<dbReference type="GO" id="GO:0003677">
    <property type="term" value="F:DNA binding"/>
    <property type="evidence" value="ECO:0007669"/>
    <property type="project" value="InterPro"/>
</dbReference>
<evidence type="ECO:0000256" key="2">
    <source>
        <dbReference type="ARBA" id="ARBA00022475"/>
    </source>
</evidence>
<keyword evidence="13" id="KW-1185">Reference proteome</keyword>
<keyword evidence="2" id="KW-1003">Cell membrane</keyword>
<dbReference type="InterPro" id="IPR023837">
    <property type="entry name" value="EccCb-like_Actinobacteria"/>
</dbReference>
<keyword evidence="8 10" id="KW-0472">Membrane</keyword>
<sequence length="1350" mass="147260">MSTRIVHRPARLHRTIPEEKPLAVAQVPMIRARSGGSVMTLVMPLVAGTGMVLMMMSSGNPIRMVIGGIMFVAVLIGAVGMFIRQRTGSRRQAEEERTRFLEHLTELEEEVREVAGQQQVEALTRHPHPRSLIDVTRDPYRLWERRKGDEDFLVTRIGTGVGKLARGIEVPASSNPMQVPEPIAQAHLDRMMRRTSTIDGLPIAIPARGVVSLVGDPELTAEAVRAMLAQAAVFHAPDDLRFHLALPTADHSDGWAVWFPHLLSPDQFDGPIGKRNVSYDESSAAELLSELDERAAELKERSRYQLTELDRPHLLVVVNMDSPHGRFISDSASTIRSLHAARVSVIATSTVQHLEPTHVDVRVLLGKDRSFHVQLLDRGEIREPAEGEKGYAERVLYGGDRGTLDEVTPAITESIARSVSPLRLVEDAAPNSTLERTIALDDMLGIGNFATYDIAQAWAARPERDFLNVPFGIGADGEPVELDIKESAKSGMGPHGLCVGATGSGKSEVLRTLVLAQVICHPPDQLSLVLVDFKGGATFAGLEPLPHTAAIVDNLEDAAGLVDRLHDSILGEIQRRQRVLQQAGNLANVSEYNALRAEGKVDDPLPVLFVVIDEFGELLAAKPEFIDLFVQIGRIGRSIGVHLLLASQRLEEGRLRGLESYLSYRIGLRTFSAQESRAAIGTTDAHELPPIPGSGFLKVDPDIFDRFKSAYVSGPYEAIERAHELELPPVPMPLHLANTTEDWLRDRQAAHSNVVEQRNAARNATDERTQTTLELVVGRLTPAAEKTRQIWLPPLPATLPLESAVGPVALSSKRGLSAAQQGQMVFPIGLKDKPLDQWQGPLALDLSGSGGNLAIMGAPQSGKTTALRSLVTAAALTHTPREVNFYLIDMSGSGLSYLEELPHVGTVATRFDENKVRRTVAEMGMFLAEREQLFSANHISNVQELRSLHKSGLLSNLSAPDIVLAIDGWSTLRKDHEDLAEQVGDIAQRGLAYGIHVIFLTGRWADFRLPLQAVIGTRLELRLNDPIDSAVGKKVSEGLKDLPTGRVATADGLYSQIAVPHLERVPGVVSETSAQETVAAISGSWTAPGAPQVRMLPESVTLTEIRRRFKSVPPVRFGLTETTLGPATLDCEKDDRLVLLAGEQQSGKTSALETYIKEITLGRQQGDLMIGVWDLRRGLLDAVPQEFLGGFAATREGCETLAKGIAAELTRRLPAKDITVEQLRDRSWWTGPEIYCVIDNYETLEGSANPLKHLVPFLGQAADLGLHIITARRSAGYARASYDSFLQAMRESSSTTILLSGERQEGAVAPGIFFKRLPPGRAQRVTNSGTAEMLQIALPRATEDIASSRI</sequence>
<dbReference type="KEGG" id="cgv:CGLAU_01235"/>
<dbReference type="InterPro" id="IPR002543">
    <property type="entry name" value="FtsK_dom"/>
</dbReference>
<dbReference type="GO" id="GO:0005524">
    <property type="term" value="F:ATP binding"/>
    <property type="evidence" value="ECO:0007669"/>
    <property type="project" value="UniProtKB-UniRule"/>
</dbReference>
<dbReference type="PROSITE" id="PS50901">
    <property type="entry name" value="FTSK"/>
    <property type="match status" value="2"/>
</dbReference>
<dbReference type="InterPro" id="IPR023836">
    <property type="entry name" value="EccCa-like_Actinobacteria"/>
</dbReference>
<organism evidence="12 13">
    <name type="scientific">Corynebacterium glaucum</name>
    <dbReference type="NCBI Taxonomy" id="187491"/>
    <lineage>
        <taxon>Bacteria</taxon>
        <taxon>Bacillati</taxon>
        <taxon>Actinomycetota</taxon>
        <taxon>Actinomycetes</taxon>
        <taxon>Mycobacteriales</taxon>
        <taxon>Corynebacteriaceae</taxon>
        <taxon>Corynebacterium</taxon>
    </lineage>
</organism>
<feature type="domain" description="FtsK" evidence="11">
    <location>
        <begin position="477"/>
        <end position="677"/>
    </location>
</feature>
<evidence type="ECO:0000256" key="5">
    <source>
        <dbReference type="ARBA" id="ARBA00022741"/>
    </source>
</evidence>
<dbReference type="RefSeq" id="WP_095659115.1">
    <property type="nucleotide sequence ID" value="NZ_BAAAKB010000011.1"/>
</dbReference>
<accession>A0A1Q2HTS0</accession>